<dbReference type="PANTHER" id="PTHR38731:SF1">
    <property type="entry name" value="FECR PROTEIN DOMAIN-CONTAINING PROTEIN"/>
    <property type="match status" value="1"/>
</dbReference>
<feature type="domain" description="FecR protein" evidence="2">
    <location>
        <begin position="59"/>
        <end position="162"/>
    </location>
</feature>
<evidence type="ECO:0000256" key="1">
    <source>
        <dbReference type="SAM" id="MobiDB-lite"/>
    </source>
</evidence>
<reference evidence="4" key="1">
    <citation type="journal article" date="2017" name="Proc. Natl. Acad. Sci. U.S.A.">
        <title>Simulation of Deepwater Horizon oil plume reveals substrate specialization within a complex community of hydrocarbon-degraders.</title>
        <authorList>
            <person name="Hu P."/>
            <person name="Dubinsky E.A."/>
            <person name="Probst A.J."/>
            <person name="Wang J."/>
            <person name="Sieber C.M.K."/>
            <person name="Tom L.M."/>
            <person name="Gardinali P."/>
            <person name="Banfield J.F."/>
            <person name="Atlas R.M."/>
            <person name="Andersen G.L."/>
        </authorList>
    </citation>
    <scope>NUCLEOTIDE SEQUENCE [LARGE SCALE GENOMIC DNA]</scope>
</reference>
<dbReference type="Proteomes" id="UP000196531">
    <property type="component" value="Unassembled WGS sequence"/>
</dbReference>
<gene>
    <name evidence="3" type="ORF">A9Q84_01610</name>
</gene>
<evidence type="ECO:0000313" key="3">
    <source>
        <dbReference type="EMBL" id="OUR99748.1"/>
    </source>
</evidence>
<dbReference type="Gene3D" id="2.60.120.1440">
    <property type="match status" value="1"/>
</dbReference>
<evidence type="ECO:0000259" key="2">
    <source>
        <dbReference type="Pfam" id="PF04773"/>
    </source>
</evidence>
<feature type="region of interest" description="Disordered" evidence="1">
    <location>
        <begin position="247"/>
        <end position="269"/>
    </location>
</feature>
<dbReference type="AlphaFoldDB" id="A0A1Y5FC94"/>
<evidence type="ECO:0000313" key="4">
    <source>
        <dbReference type="Proteomes" id="UP000196531"/>
    </source>
</evidence>
<dbReference type="InterPro" id="IPR006860">
    <property type="entry name" value="FecR"/>
</dbReference>
<proteinExistence type="predicted"/>
<dbReference type="EMBL" id="MAAO01000002">
    <property type="protein sequence ID" value="OUR99748.1"/>
    <property type="molecule type" value="Genomic_DNA"/>
</dbReference>
<comment type="caution">
    <text evidence="3">The sequence shown here is derived from an EMBL/GenBank/DDBJ whole genome shotgun (WGS) entry which is preliminary data.</text>
</comment>
<organism evidence="3 4">
    <name type="scientific">Halobacteriovorax marinus</name>
    <dbReference type="NCBI Taxonomy" id="97084"/>
    <lineage>
        <taxon>Bacteria</taxon>
        <taxon>Pseudomonadati</taxon>
        <taxon>Bdellovibrionota</taxon>
        <taxon>Bacteriovoracia</taxon>
        <taxon>Bacteriovoracales</taxon>
        <taxon>Halobacteriovoraceae</taxon>
        <taxon>Halobacteriovorax</taxon>
    </lineage>
</organism>
<accession>A0A1Y5FC94</accession>
<sequence>MKIAAIILILFFSKIILSKSIALTPTAVVIKVKGHALRKHFNQKVFSEIRLNDPVFLGDTLKTDKISILRIKLTDNSLLTIGPKSELVVTKSKVKNNERNIISLIKGQVRTWVKEKSKSKEDVFKFNTNDISIGVRGTEFITSSYLVQNQLSTDIVLLEGGIRGDFGSSGIVDFNPGEYINSNHLDAGIQKLDGDSLERILNAKESLFPNLLDESGKLKDIKVLIEDFEENYIEEDEGNQSININIHKSSTTTGGEDQENNTEVNIGYP</sequence>
<dbReference type="PANTHER" id="PTHR38731">
    <property type="entry name" value="LIPL45-RELATED LIPOPROTEIN-RELATED"/>
    <property type="match status" value="1"/>
</dbReference>
<name>A0A1Y5FC94_9BACT</name>
<dbReference type="Pfam" id="PF04773">
    <property type="entry name" value="FecR"/>
    <property type="match status" value="1"/>
</dbReference>
<protein>
    <recommendedName>
        <fullName evidence="2">FecR protein domain-containing protein</fullName>
    </recommendedName>
</protein>